<dbReference type="PANTHER" id="PTHR21363:SF0">
    <property type="entry name" value="PREPHENATE DEHYDROGENASE [NADP(+)]"/>
    <property type="match status" value="1"/>
</dbReference>
<dbReference type="PROSITE" id="PS51176">
    <property type="entry name" value="PDH_ADH"/>
    <property type="match status" value="1"/>
</dbReference>
<dbReference type="GO" id="GO:0006571">
    <property type="term" value="P:tyrosine biosynthetic process"/>
    <property type="evidence" value="ECO:0007669"/>
    <property type="project" value="InterPro"/>
</dbReference>
<evidence type="ECO:0000256" key="1">
    <source>
        <dbReference type="ARBA" id="ARBA00023002"/>
    </source>
</evidence>
<dbReference type="SUPFAM" id="SSF48179">
    <property type="entry name" value="6-phosphogluconate dehydrogenase C-terminal domain-like"/>
    <property type="match status" value="1"/>
</dbReference>
<name>A0A075HED5_9ARCH</name>
<dbReference type="AlphaFoldDB" id="A0A075HED5"/>
<evidence type="ECO:0000313" key="3">
    <source>
        <dbReference type="EMBL" id="AIF14886.1"/>
    </source>
</evidence>
<dbReference type="InterPro" id="IPR050812">
    <property type="entry name" value="Preph/Arog_dehydrog"/>
</dbReference>
<proteinExistence type="predicted"/>
<dbReference type="SUPFAM" id="SSF51735">
    <property type="entry name" value="NAD(P)-binding Rossmann-fold domains"/>
    <property type="match status" value="1"/>
</dbReference>
<dbReference type="InterPro" id="IPR046826">
    <property type="entry name" value="PDH_N"/>
</dbReference>
<dbReference type="GO" id="GO:0070403">
    <property type="term" value="F:NAD+ binding"/>
    <property type="evidence" value="ECO:0007669"/>
    <property type="project" value="InterPro"/>
</dbReference>
<dbReference type="InterPro" id="IPR003099">
    <property type="entry name" value="Prephen_DH"/>
</dbReference>
<reference evidence="3" key="1">
    <citation type="journal article" date="2014" name="Genome Biol. Evol.">
        <title>Pangenome evidence for extensive interdomain horizontal transfer affecting lineage core and shell genes in uncultured planktonic thaumarchaeota and euryarchaeota.</title>
        <authorList>
            <person name="Deschamps P."/>
            <person name="Zivanovic Y."/>
            <person name="Moreira D."/>
            <person name="Rodriguez-Valera F."/>
            <person name="Lopez-Garcia P."/>
        </authorList>
    </citation>
    <scope>NUCLEOTIDE SEQUENCE</scope>
</reference>
<dbReference type="EMBL" id="KF901013">
    <property type="protein sequence ID" value="AIF14886.1"/>
    <property type="molecule type" value="Genomic_DNA"/>
</dbReference>
<dbReference type="InterPro" id="IPR036291">
    <property type="entry name" value="NAD(P)-bd_dom_sf"/>
</dbReference>
<dbReference type="PANTHER" id="PTHR21363">
    <property type="entry name" value="PREPHENATE DEHYDROGENASE"/>
    <property type="match status" value="1"/>
</dbReference>
<evidence type="ECO:0000259" key="2">
    <source>
        <dbReference type="PROSITE" id="PS51176"/>
    </source>
</evidence>
<dbReference type="InterPro" id="IPR046825">
    <property type="entry name" value="PDH_C"/>
</dbReference>
<feature type="domain" description="Prephenate/arogenate dehydrogenase" evidence="2">
    <location>
        <begin position="24"/>
        <end position="307"/>
    </location>
</feature>
<dbReference type="GO" id="GO:0004665">
    <property type="term" value="F:prephenate dehydrogenase (NADP+) activity"/>
    <property type="evidence" value="ECO:0007669"/>
    <property type="project" value="InterPro"/>
</dbReference>
<dbReference type="Gene3D" id="3.40.50.720">
    <property type="entry name" value="NAD(P)-binding Rossmann-like Domain"/>
    <property type="match status" value="1"/>
</dbReference>
<keyword evidence="1 3" id="KW-0560">Oxidoreductase</keyword>
<dbReference type="GO" id="GO:0008977">
    <property type="term" value="F:prephenate dehydrogenase (NAD+) activity"/>
    <property type="evidence" value="ECO:0007669"/>
    <property type="project" value="UniProtKB-EC"/>
</dbReference>
<organism evidence="3">
    <name type="scientific">uncultured marine thaumarchaeote KM3_68_B04</name>
    <dbReference type="NCBI Taxonomy" id="1456242"/>
    <lineage>
        <taxon>Archaea</taxon>
        <taxon>Nitrososphaerota</taxon>
        <taxon>environmental samples</taxon>
    </lineage>
</organism>
<dbReference type="FunFam" id="3.40.50.720:FF:000208">
    <property type="entry name" value="Prephenate dehydrogenase"/>
    <property type="match status" value="1"/>
</dbReference>
<gene>
    <name evidence="3" type="primary">tyrA2</name>
</gene>
<dbReference type="Gene3D" id="1.10.3660.10">
    <property type="entry name" value="6-phosphogluconate dehydrogenase C-terminal like domain"/>
    <property type="match status" value="1"/>
</dbReference>
<dbReference type="Pfam" id="PF02153">
    <property type="entry name" value="PDH_N"/>
    <property type="match status" value="1"/>
</dbReference>
<sequence length="307" mass="32981">MANTRTELPIIRTPTQNGEPSPFSKVAVIGLGLIGGSIALATKKKWPQALVIGIDDKTVLEKAMLMHAIDVASDDPMLMTEADLVILAAPIKENHNVLASLEDHVGGEAVVTDVGSTKREICEASVKSLKRLRFVGGHPLGGAPKGGIENARPDLFSERPWLFTPTESTCDESLTKLRTFVTGFGAVPHVMKPDEHDRMLASLSHLPQLVASALMHSVGSEVGTSGLALTGRGLSDTTRLASSPADIWKDIFSTNSDNVGAALNDFIETLEALREDLSRGVEIERVFASAGTWRNALLDERDKSRKQ</sequence>
<dbReference type="Pfam" id="PF20463">
    <property type="entry name" value="PDH_C"/>
    <property type="match status" value="1"/>
</dbReference>
<dbReference type="EC" id="1.3.1.12" evidence="3"/>
<protein>
    <submittedName>
        <fullName evidence="3">Prephenate dehydrogenase (TyrA2)</fullName>
        <ecNumber evidence="3">1.3.1.12</ecNumber>
    </submittedName>
</protein>
<dbReference type="InterPro" id="IPR008927">
    <property type="entry name" value="6-PGluconate_DH-like_C_sf"/>
</dbReference>
<accession>A0A075HED5</accession>